<evidence type="ECO:0000313" key="2">
    <source>
        <dbReference type="Proteomes" id="UP001060215"/>
    </source>
</evidence>
<reference evidence="1 2" key="1">
    <citation type="journal article" date="2022" name="Plant J.">
        <title>Chromosome-level genome of Camellia lanceoleosa provides a valuable resource for understanding genome evolution and self-incompatibility.</title>
        <authorList>
            <person name="Gong W."/>
            <person name="Xiao S."/>
            <person name="Wang L."/>
            <person name="Liao Z."/>
            <person name="Chang Y."/>
            <person name="Mo W."/>
            <person name="Hu G."/>
            <person name="Li W."/>
            <person name="Zhao G."/>
            <person name="Zhu H."/>
            <person name="Hu X."/>
            <person name="Ji K."/>
            <person name="Xiang X."/>
            <person name="Song Q."/>
            <person name="Yuan D."/>
            <person name="Jin S."/>
            <person name="Zhang L."/>
        </authorList>
    </citation>
    <scope>NUCLEOTIDE SEQUENCE [LARGE SCALE GENOMIC DNA]</scope>
    <source>
        <strain evidence="1">SQ_2022a</strain>
    </source>
</reference>
<evidence type="ECO:0000313" key="1">
    <source>
        <dbReference type="EMBL" id="KAI8011508.1"/>
    </source>
</evidence>
<name>A0ACC0HD26_9ERIC</name>
<accession>A0ACC0HD26</accession>
<protein>
    <submittedName>
        <fullName evidence="1">Uncharacterized protein</fullName>
    </submittedName>
</protein>
<organism evidence="1 2">
    <name type="scientific">Camellia lanceoleosa</name>
    <dbReference type="NCBI Taxonomy" id="1840588"/>
    <lineage>
        <taxon>Eukaryota</taxon>
        <taxon>Viridiplantae</taxon>
        <taxon>Streptophyta</taxon>
        <taxon>Embryophyta</taxon>
        <taxon>Tracheophyta</taxon>
        <taxon>Spermatophyta</taxon>
        <taxon>Magnoliopsida</taxon>
        <taxon>eudicotyledons</taxon>
        <taxon>Gunneridae</taxon>
        <taxon>Pentapetalae</taxon>
        <taxon>asterids</taxon>
        <taxon>Ericales</taxon>
        <taxon>Theaceae</taxon>
        <taxon>Camellia</taxon>
    </lineage>
</organism>
<proteinExistence type="predicted"/>
<keyword evidence="2" id="KW-1185">Reference proteome</keyword>
<gene>
    <name evidence="1" type="ORF">LOK49_LG06G02967</name>
</gene>
<comment type="caution">
    <text evidence="1">The sequence shown here is derived from an EMBL/GenBank/DDBJ whole genome shotgun (WGS) entry which is preliminary data.</text>
</comment>
<dbReference type="Proteomes" id="UP001060215">
    <property type="component" value="Chromosome 5"/>
</dbReference>
<dbReference type="EMBL" id="CM045762">
    <property type="protein sequence ID" value="KAI8011508.1"/>
    <property type="molecule type" value="Genomic_DNA"/>
</dbReference>
<sequence>MFRFDPRFASTHVSGGAEKDPSWIIVSIAPSEFKVCDYLEKSVACIQTREIIKEFVKKCKWYKLAEAEILNIINIRPSSVVEIDQIIEEWDMRMGESAEELIALLAKMLPPHPTRMESDETIGEDKEGIPVA</sequence>